<reference evidence="4" key="1">
    <citation type="journal article" date="2019" name="Int. J. Syst. Evol. Microbiol.">
        <title>The Global Catalogue of Microorganisms (GCM) 10K type strain sequencing project: providing services to taxonomists for standard genome sequencing and annotation.</title>
        <authorList>
            <consortium name="The Broad Institute Genomics Platform"/>
            <consortium name="The Broad Institute Genome Sequencing Center for Infectious Disease"/>
            <person name="Wu L."/>
            <person name="Ma J."/>
        </authorList>
    </citation>
    <scope>NUCLEOTIDE SEQUENCE [LARGE SCALE GENOMIC DNA]</scope>
    <source>
        <strain evidence="4">JCM 11882</strain>
    </source>
</reference>
<dbReference type="Pfam" id="PF19803">
    <property type="entry name" value="DUF6286"/>
    <property type="match status" value="1"/>
</dbReference>
<dbReference type="InterPro" id="IPR046253">
    <property type="entry name" value="DUF6286"/>
</dbReference>
<evidence type="ECO:0000313" key="4">
    <source>
        <dbReference type="Proteomes" id="UP001595836"/>
    </source>
</evidence>
<organism evidence="3 4">
    <name type="scientific">Dietzia aurantiaca</name>
    <dbReference type="NCBI Taxonomy" id="983873"/>
    <lineage>
        <taxon>Bacteria</taxon>
        <taxon>Bacillati</taxon>
        <taxon>Actinomycetota</taxon>
        <taxon>Actinomycetes</taxon>
        <taxon>Mycobacteriales</taxon>
        <taxon>Dietziaceae</taxon>
        <taxon>Dietzia</taxon>
    </lineage>
</organism>
<name>A0ABV9PP46_9ACTN</name>
<feature type="transmembrane region" description="Helical" evidence="1">
    <location>
        <begin position="21"/>
        <end position="43"/>
    </location>
</feature>
<dbReference type="EMBL" id="JBHSHP010000007">
    <property type="protein sequence ID" value="MFC4753558.1"/>
    <property type="molecule type" value="Genomic_DNA"/>
</dbReference>
<accession>A0ABV9PP46</accession>
<sequence>MSARQAGIGLVRRPARAIPTGIAGVILLVFGGLGLWLLGTYVVEGRWPVAAANQVDALAWTTLESVAAQAAAGALAVLGLALVLLAAWPGRVSRLLVLGDDLPGDTALSRRDLARHLQSAAENVDGVHSARITPRRRRIDVDVVTVVDDPAPVVSAATTAVDRALGELRPGEPTATRVRARRR</sequence>
<keyword evidence="1" id="KW-0812">Transmembrane</keyword>
<feature type="transmembrane region" description="Helical" evidence="1">
    <location>
        <begin position="66"/>
        <end position="88"/>
    </location>
</feature>
<keyword evidence="1" id="KW-1133">Transmembrane helix</keyword>
<evidence type="ECO:0000256" key="1">
    <source>
        <dbReference type="SAM" id="Phobius"/>
    </source>
</evidence>
<keyword evidence="1" id="KW-0472">Membrane</keyword>
<feature type="domain" description="DUF6286" evidence="2">
    <location>
        <begin position="77"/>
        <end position="181"/>
    </location>
</feature>
<protein>
    <submittedName>
        <fullName evidence="3">DUF6286 domain-containing protein</fullName>
    </submittedName>
</protein>
<comment type="caution">
    <text evidence="3">The sequence shown here is derived from an EMBL/GenBank/DDBJ whole genome shotgun (WGS) entry which is preliminary data.</text>
</comment>
<dbReference type="RefSeq" id="WP_344989069.1">
    <property type="nucleotide sequence ID" value="NZ_BAABCD010000007.1"/>
</dbReference>
<evidence type="ECO:0000313" key="3">
    <source>
        <dbReference type="EMBL" id="MFC4753558.1"/>
    </source>
</evidence>
<proteinExistence type="predicted"/>
<dbReference type="Proteomes" id="UP001595836">
    <property type="component" value="Unassembled WGS sequence"/>
</dbReference>
<gene>
    <name evidence="3" type="ORF">ACFO7U_02030</name>
</gene>
<evidence type="ECO:0000259" key="2">
    <source>
        <dbReference type="Pfam" id="PF19803"/>
    </source>
</evidence>
<keyword evidence="4" id="KW-1185">Reference proteome</keyword>